<dbReference type="EMBL" id="SMKY01000324">
    <property type="protein sequence ID" value="TDD65819.1"/>
    <property type="molecule type" value="Genomic_DNA"/>
</dbReference>
<feature type="domain" description="ABC3 transporter permease C-terminal" evidence="7">
    <location>
        <begin position="81"/>
        <end position="138"/>
    </location>
</feature>
<evidence type="ECO:0000259" key="7">
    <source>
        <dbReference type="Pfam" id="PF02687"/>
    </source>
</evidence>
<evidence type="ECO:0000313" key="9">
    <source>
        <dbReference type="Proteomes" id="UP000295578"/>
    </source>
</evidence>
<feature type="transmembrane region" description="Helical" evidence="6">
    <location>
        <begin position="77"/>
        <end position="96"/>
    </location>
</feature>
<sequence>MPPPYHAPSRLFADQAVVSSATMDRLDPTASTQVVLVRGGSEQALNHPFADVPGVKVMDKPHYVKTAAGAMTKGMRVVYGFIGMALVLALFGKATTVSMSVSERTRECGLLGAVGATMAQIRAIVRWEAATVVLLGSSVHCVALGVGPRGPPLAGNAAIAGIAPSRLAARYAISTHRGGGSP</sequence>
<keyword evidence="4 6" id="KW-1133">Transmembrane helix</keyword>
<evidence type="ECO:0000256" key="6">
    <source>
        <dbReference type="SAM" id="Phobius"/>
    </source>
</evidence>
<keyword evidence="5 6" id="KW-0472">Membrane</keyword>
<reference evidence="8 9" key="1">
    <citation type="submission" date="2019-03" db="EMBL/GenBank/DDBJ databases">
        <title>Draft genome sequences of novel Actinobacteria.</title>
        <authorList>
            <person name="Sahin N."/>
            <person name="Ay H."/>
            <person name="Saygin H."/>
        </authorList>
    </citation>
    <scope>NUCLEOTIDE SEQUENCE [LARGE SCALE GENOMIC DNA]</scope>
    <source>
        <strain evidence="8 9">DSM 45941</strain>
    </source>
</reference>
<proteinExistence type="predicted"/>
<dbReference type="RefSeq" id="WP_132204170.1">
    <property type="nucleotide sequence ID" value="NZ_SMKY01000324.1"/>
</dbReference>
<keyword evidence="3 6" id="KW-0812">Transmembrane</keyword>
<dbReference type="GO" id="GO:0005886">
    <property type="term" value="C:plasma membrane"/>
    <property type="evidence" value="ECO:0007669"/>
    <property type="project" value="UniProtKB-SubCell"/>
</dbReference>
<name>A0A4R5A537_9ACTN</name>
<evidence type="ECO:0000313" key="8">
    <source>
        <dbReference type="EMBL" id="TDD65819.1"/>
    </source>
</evidence>
<evidence type="ECO:0000256" key="3">
    <source>
        <dbReference type="ARBA" id="ARBA00022692"/>
    </source>
</evidence>
<gene>
    <name evidence="8" type="ORF">E1293_39910</name>
</gene>
<evidence type="ECO:0000256" key="5">
    <source>
        <dbReference type="ARBA" id="ARBA00023136"/>
    </source>
</evidence>
<dbReference type="Pfam" id="PF02687">
    <property type="entry name" value="FtsX"/>
    <property type="match status" value="1"/>
</dbReference>
<evidence type="ECO:0000256" key="2">
    <source>
        <dbReference type="ARBA" id="ARBA00022475"/>
    </source>
</evidence>
<evidence type="ECO:0000256" key="1">
    <source>
        <dbReference type="ARBA" id="ARBA00004651"/>
    </source>
</evidence>
<dbReference type="InterPro" id="IPR003838">
    <property type="entry name" value="ABC3_permease_C"/>
</dbReference>
<keyword evidence="2" id="KW-1003">Cell membrane</keyword>
<dbReference type="OrthoDB" id="9780560at2"/>
<dbReference type="Proteomes" id="UP000295578">
    <property type="component" value="Unassembled WGS sequence"/>
</dbReference>
<comment type="subcellular location">
    <subcellularLocation>
        <location evidence="1">Cell membrane</location>
        <topology evidence="1">Multi-pass membrane protein</topology>
    </subcellularLocation>
</comment>
<dbReference type="AlphaFoldDB" id="A0A4R5A537"/>
<accession>A0A4R5A537</accession>
<keyword evidence="9" id="KW-1185">Reference proteome</keyword>
<organism evidence="8 9">
    <name type="scientific">Actinomadura darangshiensis</name>
    <dbReference type="NCBI Taxonomy" id="705336"/>
    <lineage>
        <taxon>Bacteria</taxon>
        <taxon>Bacillati</taxon>
        <taxon>Actinomycetota</taxon>
        <taxon>Actinomycetes</taxon>
        <taxon>Streptosporangiales</taxon>
        <taxon>Thermomonosporaceae</taxon>
        <taxon>Actinomadura</taxon>
    </lineage>
</organism>
<protein>
    <submittedName>
        <fullName evidence="8">ABC transporter permease</fullName>
    </submittedName>
</protein>
<comment type="caution">
    <text evidence="8">The sequence shown here is derived from an EMBL/GenBank/DDBJ whole genome shotgun (WGS) entry which is preliminary data.</text>
</comment>
<evidence type="ECO:0000256" key="4">
    <source>
        <dbReference type="ARBA" id="ARBA00022989"/>
    </source>
</evidence>